<evidence type="ECO:0000313" key="2">
    <source>
        <dbReference type="Proteomes" id="UP001189616"/>
    </source>
</evidence>
<reference evidence="1 2" key="1">
    <citation type="submission" date="2023-07" db="EMBL/GenBank/DDBJ databases">
        <authorList>
            <person name="Peeters C."/>
        </authorList>
    </citation>
    <scope>NUCLEOTIDE SEQUENCE [LARGE SCALE GENOMIC DNA]</scope>
    <source>
        <strain evidence="1 2">LMG 7141</strain>
    </source>
</reference>
<gene>
    <name evidence="1" type="ORF">LMG7141_00839</name>
</gene>
<dbReference type="EMBL" id="CATYWO010000001">
    <property type="protein sequence ID" value="CAJ0779098.1"/>
    <property type="molecule type" value="Genomic_DNA"/>
</dbReference>
<organism evidence="1 2">
    <name type="scientific">Ralstonia condita</name>
    <dbReference type="NCBI Taxonomy" id="3058600"/>
    <lineage>
        <taxon>Bacteria</taxon>
        <taxon>Pseudomonadati</taxon>
        <taxon>Pseudomonadota</taxon>
        <taxon>Betaproteobacteria</taxon>
        <taxon>Burkholderiales</taxon>
        <taxon>Burkholderiaceae</taxon>
        <taxon>Ralstonia</taxon>
    </lineage>
</organism>
<dbReference type="RefSeq" id="WP_316655493.1">
    <property type="nucleotide sequence ID" value="NZ_CATYWO010000001.1"/>
</dbReference>
<name>A0ABN9IH85_9RALS</name>
<sequence length="161" mass="18519">MDEKTTEALREVFEAWAKRTRPPISLVRSERGGYQYEKAATAYKAWLACYQHLAQWQLIETAPKDGTTIVIARIEEGTVYDLCNGHFEVVAEDEEDGAWDIRGGEPWCSYVSRSAGTYFAMWLPGKEWESRWKVTPEFEYTHWIPLPAAPAALAQQKEKQE</sequence>
<proteinExistence type="predicted"/>
<keyword evidence="2" id="KW-1185">Reference proteome</keyword>
<protein>
    <recommendedName>
        <fullName evidence="3">DUF551 domain-containing protein</fullName>
    </recommendedName>
</protein>
<evidence type="ECO:0000313" key="1">
    <source>
        <dbReference type="EMBL" id="CAJ0779098.1"/>
    </source>
</evidence>
<evidence type="ECO:0008006" key="3">
    <source>
        <dbReference type="Google" id="ProtNLM"/>
    </source>
</evidence>
<dbReference type="Proteomes" id="UP001189616">
    <property type="component" value="Unassembled WGS sequence"/>
</dbReference>
<comment type="caution">
    <text evidence="1">The sequence shown here is derived from an EMBL/GenBank/DDBJ whole genome shotgun (WGS) entry which is preliminary data.</text>
</comment>
<accession>A0ABN9IH85</accession>